<dbReference type="HOGENOM" id="CLU_2905680_0_0_1"/>
<evidence type="ECO:0000313" key="2">
    <source>
        <dbReference type="Proteomes" id="UP000054485"/>
    </source>
</evidence>
<reference evidence="1 2" key="1">
    <citation type="submission" date="2014-04" db="EMBL/GenBank/DDBJ databases">
        <authorList>
            <consortium name="DOE Joint Genome Institute"/>
            <person name="Kuo A."/>
            <person name="Ruytinx J."/>
            <person name="Rineau F."/>
            <person name="Colpaert J."/>
            <person name="Kohler A."/>
            <person name="Nagy L.G."/>
            <person name="Floudas D."/>
            <person name="Copeland A."/>
            <person name="Barry K.W."/>
            <person name="Cichocki N."/>
            <person name="Veneault-Fourrey C."/>
            <person name="LaButti K."/>
            <person name="Lindquist E.A."/>
            <person name="Lipzen A."/>
            <person name="Lundell T."/>
            <person name="Morin E."/>
            <person name="Murat C."/>
            <person name="Sun H."/>
            <person name="Tunlid A."/>
            <person name="Henrissat B."/>
            <person name="Grigoriev I.V."/>
            <person name="Hibbett D.S."/>
            <person name="Martin F."/>
            <person name="Nordberg H.P."/>
            <person name="Cantor M.N."/>
            <person name="Hua S.X."/>
        </authorList>
    </citation>
    <scope>NUCLEOTIDE SEQUENCE [LARGE SCALE GENOMIC DNA]</scope>
    <source>
        <strain evidence="1 2">UH-Slu-Lm8-n1</strain>
    </source>
</reference>
<dbReference type="EMBL" id="KN835469">
    <property type="protein sequence ID" value="KIK37201.1"/>
    <property type="molecule type" value="Genomic_DNA"/>
</dbReference>
<dbReference type="Proteomes" id="UP000054485">
    <property type="component" value="Unassembled WGS sequence"/>
</dbReference>
<accession>A0A0D0A6H1</accession>
<organism evidence="1 2">
    <name type="scientific">Suillus luteus UH-Slu-Lm8-n1</name>
    <dbReference type="NCBI Taxonomy" id="930992"/>
    <lineage>
        <taxon>Eukaryota</taxon>
        <taxon>Fungi</taxon>
        <taxon>Dikarya</taxon>
        <taxon>Basidiomycota</taxon>
        <taxon>Agaricomycotina</taxon>
        <taxon>Agaricomycetes</taxon>
        <taxon>Agaricomycetidae</taxon>
        <taxon>Boletales</taxon>
        <taxon>Suillineae</taxon>
        <taxon>Suillaceae</taxon>
        <taxon>Suillus</taxon>
    </lineage>
</organism>
<sequence>MTLADRAVPGTTHSVDIVMKEDEILDTACLPLKFVFENESSGLRRVPVQSFLNGRHHNGFII</sequence>
<reference evidence="2" key="2">
    <citation type="submission" date="2015-01" db="EMBL/GenBank/DDBJ databases">
        <title>Evolutionary Origins and Diversification of the Mycorrhizal Mutualists.</title>
        <authorList>
            <consortium name="DOE Joint Genome Institute"/>
            <consortium name="Mycorrhizal Genomics Consortium"/>
            <person name="Kohler A."/>
            <person name="Kuo A."/>
            <person name="Nagy L.G."/>
            <person name="Floudas D."/>
            <person name="Copeland A."/>
            <person name="Barry K.W."/>
            <person name="Cichocki N."/>
            <person name="Veneault-Fourrey C."/>
            <person name="LaButti K."/>
            <person name="Lindquist E.A."/>
            <person name="Lipzen A."/>
            <person name="Lundell T."/>
            <person name="Morin E."/>
            <person name="Murat C."/>
            <person name="Riley R."/>
            <person name="Ohm R."/>
            <person name="Sun H."/>
            <person name="Tunlid A."/>
            <person name="Henrissat B."/>
            <person name="Grigoriev I.V."/>
            <person name="Hibbett D.S."/>
            <person name="Martin F."/>
        </authorList>
    </citation>
    <scope>NUCLEOTIDE SEQUENCE [LARGE SCALE GENOMIC DNA]</scope>
    <source>
        <strain evidence="2">UH-Slu-Lm8-n1</strain>
    </source>
</reference>
<dbReference type="InParanoid" id="A0A0D0A6H1"/>
<name>A0A0D0A6H1_9AGAM</name>
<protein>
    <submittedName>
        <fullName evidence="1">Uncharacterized protein</fullName>
    </submittedName>
</protein>
<gene>
    <name evidence="1" type="ORF">CY34DRAFT_810550</name>
</gene>
<dbReference type="AlphaFoldDB" id="A0A0D0A6H1"/>
<keyword evidence="2" id="KW-1185">Reference proteome</keyword>
<proteinExistence type="predicted"/>
<evidence type="ECO:0000313" key="1">
    <source>
        <dbReference type="EMBL" id="KIK37201.1"/>
    </source>
</evidence>